<dbReference type="Proteomes" id="UP001156903">
    <property type="component" value="Unassembled WGS sequence"/>
</dbReference>
<evidence type="ECO:0000313" key="2">
    <source>
        <dbReference type="EMBL" id="GLS13351.1"/>
    </source>
</evidence>
<organism evidence="2 3">
    <name type="scientific">Hydrogenophaga electricum</name>
    <dbReference type="NCBI Taxonomy" id="1230953"/>
    <lineage>
        <taxon>Bacteria</taxon>
        <taxon>Pseudomonadati</taxon>
        <taxon>Pseudomonadota</taxon>
        <taxon>Betaproteobacteria</taxon>
        <taxon>Burkholderiales</taxon>
        <taxon>Comamonadaceae</taxon>
        <taxon>Hydrogenophaga</taxon>
    </lineage>
</organism>
<keyword evidence="3" id="KW-1185">Reference proteome</keyword>
<keyword evidence="1" id="KW-0812">Transmembrane</keyword>
<keyword evidence="1" id="KW-1133">Transmembrane helix</keyword>
<accession>A0ABQ6BZE9</accession>
<proteinExistence type="predicted"/>
<evidence type="ECO:0000313" key="3">
    <source>
        <dbReference type="Proteomes" id="UP001156903"/>
    </source>
</evidence>
<evidence type="ECO:0000256" key="1">
    <source>
        <dbReference type="SAM" id="Phobius"/>
    </source>
</evidence>
<feature type="transmembrane region" description="Helical" evidence="1">
    <location>
        <begin position="37"/>
        <end position="57"/>
    </location>
</feature>
<protein>
    <submittedName>
        <fullName evidence="2">Uncharacterized protein</fullName>
    </submittedName>
</protein>
<reference evidence="3" key="1">
    <citation type="journal article" date="2019" name="Int. J. Syst. Evol. Microbiol.">
        <title>The Global Catalogue of Microorganisms (GCM) 10K type strain sequencing project: providing services to taxonomists for standard genome sequencing and annotation.</title>
        <authorList>
            <consortium name="The Broad Institute Genomics Platform"/>
            <consortium name="The Broad Institute Genome Sequencing Center for Infectious Disease"/>
            <person name="Wu L."/>
            <person name="Ma J."/>
        </authorList>
    </citation>
    <scope>NUCLEOTIDE SEQUENCE [LARGE SCALE GENOMIC DNA]</scope>
    <source>
        <strain evidence="3">NBRC 109341</strain>
    </source>
</reference>
<sequence length="174" mass="19799">MIGLMFYGAILLWLAFAVFWALKLPKWLRIKKYPKPWSILFGVLIFFLPVTDEIIAYPQYVALCKQAEDNFWYDSAAKGRVLEKTSCSNMSRKNVVIGLNIEAIIEEQGACLLDDGLPVIRWTFVRFSSGMLNFPAGSSGESMPLLLPERCPSRSALSERIQFTENLLRLTRAK</sequence>
<feature type="transmembrane region" description="Helical" evidence="1">
    <location>
        <begin position="6"/>
        <end position="25"/>
    </location>
</feature>
<name>A0ABQ6BZE9_9BURK</name>
<dbReference type="EMBL" id="BSPB01000004">
    <property type="protein sequence ID" value="GLS13351.1"/>
    <property type="molecule type" value="Genomic_DNA"/>
</dbReference>
<keyword evidence="1" id="KW-0472">Membrane</keyword>
<comment type="caution">
    <text evidence="2">The sequence shown here is derived from an EMBL/GenBank/DDBJ whole genome shotgun (WGS) entry which is preliminary data.</text>
</comment>
<dbReference type="RefSeq" id="WP_284306778.1">
    <property type="nucleotide sequence ID" value="NZ_BSPB01000004.1"/>
</dbReference>
<gene>
    <name evidence="2" type="ORF">GCM10007935_07800</name>
</gene>